<protein>
    <submittedName>
        <fullName evidence="1">Uncharacterized protein</fullName>
    </submittedName>
</protein>
<evidence type="ECO:0000313" key="2">
    <source>
        <dbReference type="Proteomes" id="UP000593765"/>
    </source>
</evidence>
<proteinExistence type="predicted"/>
<accession>A0A7M2X1H5</accession>
<dbReference type="KEGG" id="hbs:IPV69_09635"/>
<reference evidence="1 2" key="1">
    <citation type="submission" date="2020-10" db="EMBL/GenBank/DDBJ databases">
        <title>Wide distribution of Phycisphaera-like planctomycetes from WD2101 soil group in peatlands and genome analysis of the first cultivated representative.</title>
        <authorList>
            <person name="Dedysh S.N."/>
            <person name="Beletsky A.V."/>
            <person name="Ivanova A."/>
            <person name="Kulichevskaya I.S."/>
            <person name="Suzina N.E."/>
            <person name="Philippov D.A."/>
            <person name="Rakitin A.L."/>
            <person name="Mardanov A.V."/>
            <person name="Ravin N.V."/>
        </authorList>
    </citation>
    <scope>NUCLEOTIDE SEQUENCE [LARGE SCALE GENOMIC DNA]</scope>
    <source>
        <strain evidence="1 2">M1803</strain>
    </source>
</reference>
<dbReference type="Proteomes" id="UP000593765">
    <property type="component" value="Chromosome"/>
</dbReference>
<organism evidence="1 2">
    <name type="scientific">Humisphaera borealis</name>
    <dbReference type="NCBI Taxonomy" id="2807512"/>
    <lineage>
        <taxon>Bacteria</taxon>
        <taxon>Pseudomonadati</taxon>
        <taxon>Planctomycetota</taxon>
        <taxon>Phycisphaerae</taxon>
        <taxon>Tepidisphaerales</taxon>
        <taxon>Tepidisphaeraceae</taxon>
        <taxon>Humisphaera</taxon>
    </lineage>
</organism>
<sequence>MIKLDSGNVLLKPSQRKQLMSWLRRSLRLGERLGDFVLSITLRRSGTMYMVEATVHDKAGDFGCKSKAHDWRGALRDLVKSLTLGLHEQCLRRVAVA</sequence>
<dbReference type="AlphaFoldDB" id="A0A7M2X1H5"/>
<keyword evidence="2" id="KW-1185">Reference proteome</keyword>
<evidence type="ECO:0000313" key="1">
    <source>
        <dbReference type="EMBL" id="QOV91596.1"/>
    </source>
</evidence>
<gene>
    <name evidence="1" type="ORF">IPV69_09635</name>
</gene>
<dbReference type="RefSeq" id="WP_206294896.1">
    <property type="nucleotide sequence ID" value="NZ_CP063458.1"/>
</dbReference>
<name>A0A7M2X1H5_9BACT</name>
<dbReference type="EMBL" id="CP063458">
    <property type="protein sequence ID" value="QOV91596.1"/>
    <property type="molecule type" value="Genomic_DNA"/>
</dbReference>